<dbReference type="OrthoDB" id="9797391at2"/>
<proteinExistence type="predicted"/>
<feature type="transmembrane region" description="Helical" evidence="1">
    <location>
        <begin position="364"/>
        <end position="383"/>
    </location>
</feature>
<dbReference type="HOGENOM" id="CLU_023978_1_2_3"/>
<keyword evidence="3" id="KW-1185">Reference proteome</keyword>
<dbReference type="PANTHER" id="PTHR48090">
    <property type="entry name" value="UNDECAPRENYL-PHOSPHATE 4-DEOXY-4-FORMAMIDO-L-ARABINOSE TRANSFERASE-RELATED"/>
    <property type="match status" value="1"/>
</dbReference>
<protein>
    <submittedName>
        <fullName evidence="2">Glycosyl transferase family 2</fullName>
    </submittedName>
</protein>
<organism evidence="2 3">
    <name type="scientific">Gloeothece verrucosa (strain PCC 7822)</name>
    <name type="common">Cyanothece sp. (strain PCC 7822)</name>
    <dbReference type="NCBI Taxonomy" id="497965"/>
    <lineage>
        <taxon>Bacteria</taxon>
        <taxon>Bacillati</taxon>
        <taxon>Cyanobacteriota</taxon>
        <taxon>Cyanophyceae</taxon>
        <taxon>Oscillatoriophycideae</taxon>
        <taxon>Chroococcales</taxon>
        <taxon>Aphanothecaceae</taxon>
        <taxon>Gloeothece</taxon>
        <taxon>Gloeothece verrucosa</taxon>
    </lineage>
</organism>
<evidence type="ECO:0000256" key="1">
    <source>
        <dbReference type="SAM" id="Phobius"/>
    </source>
</evidence>
<accession>E0U5S4</accession>
<evidence type="ECO:0000313" key="3">
    <source>
        <dbReference type="Proteomes" id="UP000008206"/>
    </source>
</evidence>
<keyword evidence="2" id="KW-0808">Transferase</keyword>
<dbReference type="KEGG" id="cyj:Cyan7822_3990"/>
<dbReference type="GO" id="GO:0016740">
    <property type="term" value="F:transferase activity"/>
    <property type="evidence" value="ECO:0007669"/>
    <property type="project" value="UniProtKB-KW"/>
</dbReference>
<dbReference type="eggNOG" id="COG1215">
    <property type="taxonomic scope" value="Bacteria"/>
</dbReference>
<dbReference type="AlphaFoldDB" id="E0U5S4"/>
<gene>
    <name evidence="2" type="ordered locus">Cyan7822_3990</name>
</gene>
<dbReference type="PANTHER" id="PTHR48090:SF6">
    <property type="entry name" value="SLR5056 PROTEIN"/>
    <property type="match status" value="1"/>
</dbReference>
<dbReference type="Gene3D" id="3.90.550.10">
    <property type="entry name" value="Spore Coat Polysaccharide Biosynthesis Protein SpsA, Chain A"/>
    <property type="match status" value="1"/>
</dbReference>
<dbReference type="EMBL" id="CP002198">
    <property type="protein sequence ID" value="ADN15915.1"/>
    <property type="molecule type" value="Genomic_DNA"/>
</dbReference>
<dbReference type="SUPFAM" id="SSF53448">
    <property type="entry name" value="Nucleotide-diphospho-sugar transferases"/>
    <property type="match status" value="1"/>
</dbReference>
<feature type="transmembrane region" description="Helical" evidence="1">
    <location>
        <begin position="294"/>
        <end position="323"/>
    </location>
</feature>
<dbReference type="Pfam" id="PF13641">
    <property type="entry name" value="Glyco_tranf_2_3"/>
    <property type="match status" value="1"/>
</dbReference>
<dbReference type="InterPro" id="IPR029044">
    <property type="entry name" value="Nucleotide-diphossugar_trans"/>
</dbReference>
<name>E0U5S4_GLOV7</name>
<dbReference type="RefSeq" id="WP_013323983.1">
    <property type="nucleotide sequence ID" value="NC_014501.1"/>
</dbReference>
<feature type="transmembrane region" description="Helical" evidence="1">
    <location>
        <begin position="12"/>
        <end position="33"/>
    </location>
</feature>
<dbReference type="STRING" id="497965.Cyan7822_3990"/>
<evidence type="ECO:0000313" key="2">
    <source>
        <dbReference type="EMBL" id="ADN15915.1"/>
    </source>
</evidence>
<keyword evidence="1" id="KW-0472">Membrane</keyword>
<feature type="transmembrane region" description="Helical" evidence="1">
    <location>
        <begin position="329"/>
        <end position="352"/>
    </location>
</feature>
<keyword evidence="1" id="KW-0812">Transmembrane</keyword>
<dbReference type="Proteomes" id="UP000008206">
    <property type="component" value="Chromosome"/>
</dbReference>
<keyword evidence="1" id="KW-1133">Transmembrane helix</keyword>
<reference evidence="3" key="1">
    <citation type="journal article" date="2011" name="MBio">
        <title>Novel metabolic attributes of the genus Cyanothece, comprising a group of unicellular nitrogen-fixing Cyanobacteria.</title>
        <authorList>
            <person name="Bandyopadhyay A."/>
            <person name="Elvitigala T."/>
            <person name="Welsh E."/>
            <person name="Stockel J."/>
            <person name="Liberton M."/>
            <person name="Min H."/>
            <person name="Sherman L.A."/>
            <person name="Pakrasi H.B."/>
        </authorList>
    </citation>
    <scope>NUCLEOTIDE SEQUENCE [LARGE SCALE GENOMIC DNA]</scope>
    <source>
        <strain evidence="3">PCC 7822</strain>
    </source>
</reference>
<dbReference type="InterPro" id="IPR050256">
    <property type="entry name" value="Glycosyltransferase_2"/>
</dbReference>
<dbReference type="CAZy" id="GT2">
    <property type="family name" value="Glycosyltransferase Family 2"/>
</dbReference>
<sequence>MKLFIEVITYTLAIVLLIPSLVLFVECTIAILLPAPLIDKIETTPAAKIGVLVPAHNEALVIATTLASLINQVSSPESIVVIADNCTDETAAIAAQFGVKVIERIEPEQRGKGYALDFGLRYLALNPPDVVVIIDADCQVTEGSIEQLVSMALKEQKPIQATYVMEKPAVSQPKDIVSALAFIVKNQVRTTGLAGMGLPCLLAGTGMAFPWFVINKVQWASGNLVEDMQLGIDLALAGYAPRFCRSAKVIGILPQQQKAATTQRTRWEHGHVQTLLTQVPQLGMAALAQRRFELLALALEIGVPPLSLLVMLWGLGLIIAIGAGLFLGIWLPLGILSLAGLMIFTAILGGWFKFASKELPGTALLGIPGYLLWKIPLYVALLLKPEKKWVKTERESLNS</sequence>
<dbReference type="CDD" id="cd06438">
    <property type="entry name" value="EpsO_like"/>
    <property type="match status" value="1"/>
</dbReference>